<evidence type="ECO:0000313" key="3">
    <source>
        <dbReference type="Proteomes" id="UP000734854"/>
    </source>
</evidence>
<dbReference type="AlphaFoldDB" id="A0A8J5BX13"/>
<reference evidence="2 3" key="1">
    <citation type="submission" date="2020-08" db="EMBL/GenBank/DDBJ databases">
        <title>Plant Genome Project.</title>
        <authorList>
            <person name="Zhang R.-G."/>
        </authorList>
    </citation>
    <scope>NUCLEOTIDE SEQUENCE [LARGE SCALE GENOMIC DNA]</scope>
    <source>
        <tissue evidence="2">Rhizome</tissue>
    </source>
</reference>
<keyword evidence="2" id="KW-0496">Mitochondrion</keyword>
<organism evidence="2 3">
    <name type="scientific">Zingiber officinale</name>
    <name type="common">Ginger</name>
    <name type="synonym">Amomum zingiber</name>
    <dbReference type="NCBI Taxonomy" id="94328"/>
    <lineage>
        <taxon>Eukaryota</taxon>
        <taxon>Viridiplantae</taxon>
        <taxon>Streptophyta</taxon>
        <taxon>Embryophyta</taxon>
        <taxon>Tracheophyta</taxon>
        <taxon>Spermatophyta</taxon>
        <taxon>Magnoliopsida</taxon>
        <taxon>Liliopsida</taxon>
        <taxon>Zingiberales</taxon>
        <taxon>Zingiberaceae</taxon>
        <taxon>Zingiber</taxon>
    </lineage>
</organism>
<comment type="caution">
    <text evidence="2">The sequence shown here is derived from an EMBL/GenBank/DDBJ whole genome shotgun (WGS) entry which is preliminary data.</text>
</comment>
<dbReference type="EMBL" id="JACMSC010000023">
    <property type="protein sequence ID" value="KAG6467783.1"/>
    <property type="molecule type" value="Genomic_DNA"/>
</dbReference>
<feature type="compositionally biased region" description="Basic and acidic residues" evidence="1">
    <location>
        <begin position="10"/>
        <end position="19"/>
    </location>
</feature>
<feature type="region of interest" description="Disordered" evidence="1">
    <location>
        <begin position="1"/>
        <end position="58"/>
    </location>
</feature>
<protein>
    <submittedName>
        <fullName evidence="2">Uncharacterized protein</fullName>
    </submittedName>
</protein>
<sequence length="143" mass="15751">MWAETPVENEEGRGEELNEGKGPARVVPTTDGEHLSIRSRAVTGSPITPKANFHSPNPGSSRVVIVDSYKDMESTVDVSDSTLSFVACIPIRVATDSWSQGALWRPMTQFAWDEKLFSGRDLEWFEARPTLPNCDEAKSGVLL</sequence>
<dbReference type="Proteomes" id="UP000734854">
    <property type="component" value="Unassembled WGS sequence"/>
</dbReference>
<gene>
    <name evidence="2" type="ORF">ZIOFF_074293</name>
</gene>
<evidence type="ECO:0000256" key="1">
    <source>
        <dbReference type="SAM" id="MobiDB-lite"/>
    </source>
</evidence>
<proteinExistence type="predicted"/>
<name>A0A8J5BX13_ZINOF</name>
<evidence type="ECO:0000313" key="2">
    <source>
        <dbReference type="EMBL" id="KAG6467783.1"/>
    </source>
</evidence>
<geneLocation type="mitochondrion" evidence="2"/>
<accession>A0A8J5BX13</accession>
<keyword evidence="3" id="KW-1185">Reference proteome</keyword>